<name>A0A1G1VLE9_9BACT</name>
<dbReference type="AlphaFoldDB" id="A0A1G1VLE9"/>
<dbReference type="Gene3D" id="3.30.110.170">
    <property type="entry name" value="Protein of unknown function (DUF541), domain 1"/>
    <property type="match status" value="1"/>
</dbReference>
<dbReference type="Proteomes" id="UP000177324">
    <property type="component" value="Unassembled WGS sequence"/>
</dbReference>
<evidence type="ECO:0008006" key="4">
    <source>
        <dbReference type="Google" id="ProtNLM"/>
    </source>
</evidence>
<feature type="transmembrane region" description="Helical" evidence="1">
    <location>
        <begin position="6"/>
        <end position="23"/>
    </location>
</feature>
<evidence type="ECO:0000256" key="1">
    <source>
        <dbReference type="SAM" id="Phobius"/>
    </source>
</evidence>
<organism evidence="2 3">
    <name type="scientific">Candidatus Chisholmbacteria bacterium RIFCSPHIGHO2_01_FULL_48_12</name>
    <dbReference type="NCBI Taxonomy" id="1797589"/>
    <lineage>
        <taxon>Bacteria</taxon>
        <taxon>Candidatus Chisholmiibacteriota</taxon>
    </lineage>
</organism>
<accession>A0A1G1VLE9</accession>
<proteinExistence type="predicted"/>
<evidence type="ECO:0000313" key="2">
    <source>
        <dbReference type="EMBL" id="OGY16191.1"/>
    </source>
</evidence>
<protein>
    <recommendedName>
        <fullName evidence="4">SIMPL domain-containing protein</fullName>
    </recommendedName>
</protein>
<dbReference type="Gene3D" id="3.30.70.2970">
    <property type="entry name" value="Protein of unknown function (DUF541), domain 2"/>
    <property type="match status" value="1"/>
</dbReference>
<dbReference type="InterPro" id="IPR007497">
    <property type="entry name" value="SIMPL/DUF541"/>
</dbReference>
<dbReference type="PANTHER" id="PTHR34387">
    <property type="entry name" value="SLR1258 PROTEIN"/>
    <property type="match status" value="1"/>
</dbReference>
<keyword evidence="1" id="KW-1133">Transmembrane helix</keyword>
<sequence length="251" mass="27157">MPIQKLIRPVGLVVTFFILLGIYTKLVGPIEFRVNQISTQKAAFFDVSGEGSATAIPDQAETTLGITASQSTVVAAQTQANEVINSIIKNLKDNGVEDKNITTQNYSINPNYDYQSGTNKITGYTVSANLLVKFTDFDQLNQAIDSAVSLGANQIGNVSFTLSPDARAKAEDQAREQAVTEAKRKAENLSRAADIRLGKIVNIFENPTYPPTPIYRTLEAKSADLAVPEPNSLQPGATEVKLTVTLSYETL</sequence>
<evidence type="ECO:0000313" key="3">
    <source>
        <dbReference type="Proteomes" id="UP000177324"/>
    </source>
</evidence>
<comment type="caution">
    <text evidence="2">The sequence shown here is derived from an EMBL/GenBank/DDBJ whole genome shotgun (WGS) entry which is preliminary data.</text>
</comment>
<dbReference type="GO" id="GO:0006974">
    <property type="term" value="P:DNA damage response"/>
    <property type="evidence" value="ECO:0007669"/>
    <property type="project" value="TreeGrafter"/>
</dbReference>
<dbReference type="EMBL" id="MHCH01000049">
    <property type="protein sequence ID" value="OGY16191.1"/>
    <property type="molecule type" value="Genomic_DNA"/>
</dbReference>
<dbReference type="Pfam" id="PF04402">
    <property type="entry name" value="SIMPL"/>
    <property type="match status" value="1"/>
</dbReference>
<dbReference type="InterPro" id="IPR052022">
    <property type="entry name" value="26kDa_periplasmic_antigen"/>
</dbReference>
<keyword evidence="1" id="KW-0812">Transmembrane</keyword>
<gene>
    <name evidence="2" type="ORF">A2784_03910</name>
</gene>
<reference evidence="2 3" key="1">
    <citation type="journal article" date="2016" name="Nat. Commun.">
        <title>Thousands of microbial genomes shed light on interconnected biogeochemical processes in an aquifer system.</title>
        <authorList>
            <person name="Anantharaman K."/>
            <person name="Brown C.T."/>
            <person name="Hug L.A."/>
            <person name="Sharon I."/>
            <person name="Castelle C.J."/>
            <person name="Probst A.J."/>
            <person name="Thomas B.C."/>
            <person name="Singh A."/>
            <person name="Wilkins M.J."/>
            <person name="Karaoz U."/>
            <person name="Brodie E.L."/>
            <person name="Williams K.H."/>
            <person name="Hubbard S.S."/>
            <person name="Banfield J.F."/>
        </authorList>
    </citation>
    <scope>NUCLEOTIDE SEQUENCE [LARGE SCALE GENOMIC DNA]</scope>
</reference>
<dbReference type="PANTHER" id="PTHR34387:SF2">
    <property type="entry name" value="SLR1258 PROTEIN"/>
    <property type="match status" value="1"/>
</dbReference>
<keyword evidence="1" id="KW-0472">Membrane</keyword>